<dbReference type="GO" id="GO:0043565">
    <property type="term" value="F:sequence-specific DNA binding"/>
    <property type="evidence" value="ECO:0007669"/>
    <property type="project" value="InterPro"/>
</dbReference>
<dbReference type="PROSITE" id="PS01124">
    <property type="entry name" value="HTH_ARAC_FAMILY_2"/>
    <property type="match status" value="1"/>
</dbReference>
<dbReference type="InterPro" id="IPR018060">
    <property type="entry name" value="HTH_AraC"/>
</dbReference>
<dbReference type="EMBL" id="LHPI01000008">
    <property type="protein sequence ID" value="KOO07897.1"/>
    <property type="molecule type" value="Genomic_DNA"/>
</dbReference>
<dbReference type="Proteomes" id="UP000037530">
    <property type="component" value="Unassembled WGS sequence"/>
</dbReference>
<dbReference type="Pfam" id="PF12833">
    <property type="entry name" value="HTH_18"/>
    <property type="match status" value="1"/>
</dbReference>
<organism evidence="5 6">
    <name type="scientific">Vibrio hepatarius</name>
    <dbReference type="NCBI Taxonomy" id="171383"/>
    <lineage>
        <taxon>Bacteria</taxon>
        <taxon>Pseudomonadati</taxon>
        <taxon>Pseudomonadota</taxon>
        <taxon>Gammaproteobacteria</taxon>
        <taxon>Vibrionales</taxon>
        <taxon>Vibrionaceae</taxon>
        <taxon>Vibrio</taxon>
        <taxon>Vibrio oreintalis group</taxon>
    </lineage>
</organism>
<dbReference type="Gene3D" id="1.10.10.60">
    <property type="entry name" value="Homeodomain-like"/>
    <property type="match status" value="2"/>
</dbReference>
<dbReference type="InterPro" id="IPR029442">
    <property type="entry name" value="GyrI-like"/>
</dbReference>
<evidence type="ECO:0000256" key="2">
    <source>
        <dbReference type="ARBA" id="ARBA00023125"/>
    </source>
</evidence>
<dbReference type="SMART" id="SM00342">
    <property type="entry name" value="HTH_ARAC"/>
    <property type="match status" value="1"/>
</dbReference>
<dbReference type="InterPro" id="IPR050908">
    <property type="entry name" value="SmbC-like"/>
</dbReference>
<dbReference type="AlphaFoldDB" id="A0A0M0I1C5"/>
<reference evidence="6" key="1">
    <citation type="submission" date="2015-08" db="EMBL/GenBank/DDBJ databases">
        <title>Vibrio galatheae sp. nov., a novel member of the Vibrionaceae family isolated from the Solomon Islands.</title>
        <authorList>
            <person name="Giubergia S."/>
            <person name="Machado H."/>
            <person name="Mateiu R.V."/>
            <person name="Gram L."/>
        </authorList>
    </citation>
    <scope>NUCLEOTIDE SEQUENCE [LARGE SCALE GENOMIC DNA]</scope>
    <source>
        <strain evidence="6">DSM 19134</strain>
    </source>
</reference>
<evidence type="ECO:0000259" key="4">
    <source>
        <dbReference type="PROSITE" id="PS01124"/>
    </source>
</evidence>
<feature type="domain" description="HTH araC/xylS-type" evidence="4">
    <location>
        <begin position="16"/>
        <end position="115"/>
    </location>
</feature>
<evidence type="ECO:0000313" key="6">
    <source>
        <dbReference type="Proteomes" id="UP000037530"/>
    </source>
</evidence>
<accession>A0A0M0I1C5</accession>
<dbReference type="InterPro" id="IPR018062">
    <property type="entry name" value="HTH_AraC-typ_CS"/>
</dbReference>
<dbReference type="InterPro" id="IPR009057">
    <property type="entry name" value="Homeodomain-like_sf"/>
</dbReference>
<dbReference type="Pfam" id="PF06445">
    <property type="entry name" value="GyrI-like"/>
    <property type="match status" value="1"/>
</dbReference>
<protein>
    <submittedName>
        <fullName evidence="5">AraC family transcriptional regulator</fullName>
    </submittedName>
</protein>
<keyword evidence="2" id="KW-0238">DNA-binding</keyword>
<keyword evidence="6" id="KW-1185">Reference proteome</keyword>
<keyword evidence="3" id="KW-0804">Transcription</keyword>
<dbReference type="SUPFAM" id="SSF55136">
    <property type="entry name" value="Probable bacterial effector-binding domain"/>
    <property type="match status" value="1"/>
</dbReference>
<evidence type="ECO:0000313" key="5">
    <source>
        <dbReference type="EMBL" id="KOO07897.1"/>
    </source>
</evidence>
<dbReference type="InterPro" id="IPR011256">
    <property type="entry name" value="Reg_factor_effector_dom_sf"/>
</dbReference>
<dbReference type="PRINTS" id="PR00032">
    <property type="entry name" value="HTHARAC"/>
</dbReference>
<comment type="caution">
    <text evidence="5">The sequence shown here is derived from an EMBL/GenBank/DDBJ whole genome shotgun (WGS) entry which is preliminary data.</text>
</comment>
<evidence type="ECO:0000256" key="1">
    <source>
        <dbReference type="ARBA" id="ARBA00023015"/>
    </source>
</evidence>
<keyword evidence="1" id="KW-0805">Transcription regulation</keyword>
<dbReference type="PANTHER" id="PTHR40055:SF1">
    <property type="entry name" value="TRANSCRIPTIONAL REGULATOR YGIV-RELATED"/>
    <property type="match status" value="1"/>
</dbReference>
<dbReference type="GO" id="GO:0003700">
    <property type="term" value="F:DNA-binding transcription factor activity"/>
    <property type="evidence" value="ECO:0007669"/>
    <property type="project" value="InterPro"/>
</dbReference>
<name>A0A0M0I1C5_9VIBR</name>
<evidence type="ECO:0000256" key="3">
    <source>
        <dbReference type="ARBA" id="ARBA00023163"/>
    </source>
</evidence>
<proteinExistence type="predicted"/>
<dbReference type="STRING" id="171383.AKJ31_09480"/>
<dbReference type="SMART" id="SM00871">
    <property type="entry name" value="AraC_E_bind"/>
    <property type="match status" value="1"/>
</dbReference>
<dbReference type="Gene3D" id="3.20.80.10">
    <property type="entry name" value="Regulatory factor, effector binding domain"/>
    <property type="match status" value="1"/>
</dbReference>
<dbReference type="PROSITE" id="PS00041">
    <property type="entry name" value="HTH_ARAC_FAMILY_1"/>
    <property type="match status" value="1"/>
</dbReference>
<dbReference type="PANTHER" id="PTHR40055">
    <property type="entry name" value="TRANSCRIPTIONAL REGULATOR YGIV-RELATED"/>
    <property type="match status" value="1"/>
</dbReference>
<dbReference type="SUPFAM" id="SSF46689">
    <property type="entry name" value="Homeodomain-like"/>
    <property type="match status" value="2"/>
</dbReference>
<sequence length="291" mass="33389">MKWNIVTNQQHLNRIERVCDYIATHLDEALTLDVLSEVAICSKYHFHRLFKAYMGVSAVQYVQMARLKRASFRLAFEAKYSVTDIAYEAGFESPEAFSRAFSRIFDQTPSQFRTQPAWQHWHAQYAAQPPMQGENMLDVTVVDFAQREVALIEHKGHPNLVLETASKFIQWRKSTGLSPVDKSETFGVPYSDPNDTPADEFRFDICGTHQGEVPENVFGVKAGVIPAGRCAMAIHKGSHDRIGETVYQLYRSWLPQSGEELRDYPCFFHYLNFVHQVDECDLVTEVYLPLK</sequence>
<gene>
    <name evidence="5" type="ORF">AKJ31_09480</name>
</gene>
<dbReference type="InterPro" id="IPR010499">
    <property type="entry name" value="AraC_E-bd"/>
</dbReference>
<dbReference type="InterPro" id="IPR020449">
    <property type="entry name" value="Tscrpt_reg_AraC-type_HTH"/>
</dbReference>
<dbReference type="PATRIC" id="fig|171383.3.peg.1937"/>